<dbReference type="Gene3D" id="3.30.540.10">
    <property type="entry name" value="Fructose-1,6-Bisphosphatase, subunit A, domain 1"/>
    <property type="match status" value="1"/>
</dbReference>
<gene>
    <name evidence="4" type="ORF">Rifp1Sym_bg00090</name>
</gene>
<dbReference type="GO" id="GO:0046872">
    <property type="term" value="F:metal ion binding"/>
    <property type="evidence" value="ECO:0007669"/>
    <property type="project" value="UniProtKB-KW"/>
</dbReference>
<evidence type="ECO:0000313" key="5">
    <source>
        <dbReference type="Proteomes" id="UP000004491"/>
    </source>
</evidence>
<dbReference type="PANTHER" id="PTHR20854:SF4">
    <property type="entry name" value="INOSITOL-1-MONOPHOSPHATASE-RELATED"/>
    <property type="match status" value="1"/>
</dbReference>
<comment type="cofactor">
    <cofactor evidence="2">
        <name>Mg(2+)</name>
        <dbReference type="ChEBI" id="CHEBI:18420"/>
    </cofactor>
</comment>
<protein>
    <submittedName>
        <fullName evidence="4">Inositol monophosphatase</fullName>
    </submittedName>
</protein>
<dbReference type="Pfam" id="PF00459">
    <property type="entry name" value="Inositol_P"/>
    <property type="match status" value="1"/>
</dbReference>
<dbReference type="CDD" id="cd01637">
    <property type="entry name" value="IMPase_like"/>
    <property type="match status" value="1"/>
</dbReference>
<dbReference type="GO" id="GO:0006020">
    <property type="term" value="P:inositol metabolic process"/>
    <property type="evidence" value="ECO:0007669"/>
    <property type="project" value="TreeGrafter"/>
</dbReference>
<feature type="binding site" evidence="2">
    <location>
        <position position="243"/>
    </location>
    <ligand>
        <name>Mg(2+)</name>
        <dbReference type="ChEBI" id="CHEBI:18420"/>
        <label>1</label>
        <note>catalytic</note>
    </ligand>
</feature>
<dbReference type="EMBL" id="AFOC01000034">
    <property type="protein sequence ID" value="EGV51516.1"/>
    <property type="molecule type" value="Genomic_DNA"/>
</dbReference>
<keyword evidence="5" id="KW-1185">Reference proteome</keyword>
<dbReference type="AlphaFoldDB" id="G2DCY6"/>
<keyword evidence="3" id="KW-0812">Transmembrane</keyword>
<keyword evidence="3" id="KW-1133">Transmembrane helix</keyword>
<comment type="similarity">
    <text evidence="1">Belongs to the inositol monophosphatase superfamily.</text>
</comment>
<feature type="transmembrane region" description="Helical" evidence="3">
    <location>
        <begin position="12"/>
        <end position="33"/>
    </location>
</feature>
<name>G2DCY6_9GAMM</name>
<sequence length="301" mass="33203">MLFARLCVGMGLASGWFVWLPQFVGLLCLWVSWSLGLGGFWSVLCGLAAGGFVARLWPRRVAAWRAWWLFREGGFAVRERLGSGVVPVDSQVAFLGEAVPVDGWGAVVCACGDGLWVVWRVGGRTDFSRGLRCFGVSLALIHNNHTELGLIYDPLRGECFHAIAGQGAWLNGTPLQLNERRSTLGDCIAMVDLKRLPPELGCRLVSEPPYRSQRSIGSVALDWCWLAAGRLQLYLHGSSRLWDYAAGRLIFSEAGGISRLQESFMANADDNQSLHPKIAIAATNRHLFELWSSWLDTANKK</sequence>
<organism evidence="4 5">
    <name type="scientific">endosymbiont of Riftia pachyptila</name>
    <name type="common">vent Ph05</name>
    <dbReference type="NCBI Taxonomy" id="1048808"/>
    <lineage>
        <taxon>Bacteria</taxon>
        <taxon>Pseudomonadati</taxon>
        <taxon>Pseudomonadota</taxon>
        <taxon>Gammaproteobacteria</taxon>
        <taxon>sulfur-oxidizing symbionts</taxon>
    </lineage>
</organism>
<evidence type="ECO:0000313" key="4">
    <source>
        <dbReference type="EMBL" id="EGV51516.1"/>
    </source>
</evidence>
<keyword evidence="3" id="KW-0472">Membrane</keyword>
<feature type="transmembrane region" description="Helical" evidence="3">
    <location>
        <begin position="39"/>
        <end position="57"/>
    </location>
</feature>
<reference evidence="4" key="1">
    <citation type="journal article" date="2011" name="ISME J.">
        <title>The endosymbionts of the deep-sea tubeworms Riftia pachyptila and Tevnia jerichonana share an identical physiology as revealed by proteogenomic analyses.</title>
        <authorList>
            <person name="Gardebrecht A."/>
            <person name="Markert S."/>
            <person name="Felbeck H."/>
            <person name="Thuermer A."/>
            <person name="Albrecht D."/>
            <person name="Wollherr A."/>
            <person name="Kabisch J."/>
            <person name="Lehmann R."/>
            <person name="Daniel R."/>
            <person name="Liesegang H."/>
            <person name="Hecker M."/>
            <person name="Sievert S.M."/>
            <person name="Schweder T."/>
        </authorList>
    </citation>
    <scope>NUCLEOTIDE SEQUENCE [LARGE SCALE GENOMIC DNA]</scope>
</reference>
<dbReference type="Proteomes" id="UP000004491">
    <property type="component" value="Unassembled WGS sequence"/>
</dbReference>
<evidence type="ECO:0000256" key="3">
    <source>
        <dbReference type="SAM" id="Phobius"/>
    </source>
</evidence>
<accession>G2DCY6</accession>
<dbReference type="GO" id="GO:0008934">
    <property type="term" value="F:inositol monophosphate 1-phosphatase activity"/>
    <property type="evidence" value="ECO:0007669"/>
    <property type="project" value="TreeGrafter"/>
</dbReference>
<dbReference type="PANTHER" id="PTHR20854">
    <property type="entry name" value="INOSITOL MONOPHOSPHATASE"/>
    <property type="match status" value="1"/>
</dbReference>
<dbReference type="GO" id="GO:0007165">
    <property type="term" value="P:signal transduction"/>
    <property type="evidence" value="ECO:0007669"/>
    <property type="project" value="TreeGrafter"/>
</dbReference>
<proteinExistence type="inferred from homology"/>
<evidence type="ECO:0000256" key="1">
    <source>
        <dbReference type="ARBA" id="ARBA00009759"/>
    </source>
</evidence>
<comment type="caution">
    <text evidence="4">The sequence shown here is derived from an EMBL/GenBank/DDBJ whole genome shotgun (WGS) entry which is preliminary data.</text>
</comment>
<evidence type="ECO:0000256" key="2">
    <source>
        <dbReference type="PIRSR" id="PIRSR600760-2"/>
    </source>
</evidence>
<keyword evidence="2" id="KW-0460">Magnesium</keyword>
<dbReference type="SUPFAM" id="SSF56655">
    <property type="entry name" value="Carbohydrate phosphatase"/>
    <property type="match status" value="1"/>
</dbReference>
<dbReference type="InterPro" id="IPR000760">
    <property type="entry name" value="Inositol_monophosphatase-like"/>
</dbReference>
<dbReference type="Gene3D" id="3.40.190.80">
    <property type="match status" value="1"/>
</dbReference>
<dbReference type="PATRIC" id="fig|1048808.3.peg.1463"/>
<dbReference type="PRINTS" id="PR00377">
    <property type="entry name" value="IMPHPHTASES"/>
</dbReference>
<keyword evidence="2" id="KW-0479">Metal-binding</keyword>